<evidence type="ECO:0000313" key="2">
    <source>
        <dbReference type="Proteomes" id="UP000887569"/>
    </source>
</evidence>
<protein>
    <submittedName>
        <fullName evidence="3">Uncharacterized protein</fullName>
    </submittedName>
</protein>
<reference evidence="3" key="1">
    <citation type="submission" date="2022-11" db="UniProtKB">
        <authorList>
            <consortium name="WormBaseParasite"/>
        </authorList>
    </citation>
    <scope>IDENTIFICATION</scope>
</reference>
<dbReference type="Proteomes" id="UP000887569">
    <property type="component" value="Unplaced"/>
</dbReference>
<feature type="transmembrane region" description="Helical" evidence="1">
    <location>
        <begin position="113"/>
        <end position="137"/>
    </location>
</feature>
<feature type="transmembrane region" description="Helical" evidence="1">
    <location>
        <begin position="72"/>
        <end position="93"/>
    </location>
</feature>
<organism evidence="2 3">
    <name type="scientific">Parascaris univalens</name>
    <name type="common">Nematode worm</name>
    <dbReference type="NCBI Taxonomy" id="6257"/>
    <lineage>
        <taxon>Eukaryota</taxon>
        <taxon>Metazoa</taxon>
        <taxon>Ecdysozoa</taxon>
        <taxon>Nematoda</taxon>
        <taxon>Chromadorea</taxon>
        <taxon>Rhabditida</taxon>
        <taxon>Spirurina</taxon>
        <taxon>Ascaridomorpha</taxon>
        <taxon>Ascaridoidea</taxon>
        <taxon>Ascarididae</taxon>
        <taxon>Parascaris</taxon>
    </lineage>
</organism>
<keyword evidence="1" id="KW-0812">Transmembrane</keyword>
<name>A0A915B573_PARUN</name>
<keyword evidence="1" id="KW-1133">Transmembrane helix</keyword>
<evidence type="ECO:0000256" key="1">
    <source>
        <dbReference type="SAM" id="Phobius"/>
    </source>
</evidence>
<dbReference type="WBParaSite" id="PgR027_g065_t02">
    <property type="protein sequence ID" value="PgR027_g065_t02"/>
    <property type="gene ID" value="PgR027_g065"/>
</dbReference>
<evidence type="ECO:0000313" key="3">
    <source>
        <dbReference type="WBParaSite" id="PgR027_g065_t02"/>
    </source>
</evidence>
<feature type="transmembrane region" description="Helical" evidence="1">
    <location>
        <begin position="35"/>
        <end position="60"/>
    </location>
</feature>
<keyword evidence="1" id="KW-0472">Membrane</keyword>
<proteinExistence type="predicted"/>
<accession>A0A915B573</accession>
<dbReference type="AlphaFoldDB" id="A0A915B573"/>
<keyword evidence="2" id="KW-1185">Reference proteome</keyword>
<sequence>ERSTIPLILLTAFALLFALISLIACLTGECWYVQILPTVGFVSGLFAFITLLASLCTLFVSTARRLAVISRASVMIAVFLLSLISGILFAVGVRVCVEEIFGSCYLFYYSKSFIVASVFAFLCALVSIINLFIVFCLHFRSRTENKHDGPYEERLKRHSSETPAIGTGQPISHDIRIARIARQDPLQTDL</sequence>